<keyword evidence="3" id="KW-1185">Reference proteome</keyword>
<dbReference type="OrthoDB" id="3820682at2"/>
<evidence type="ECO:0000259" key="1">
    <source>
        <dbReference type="Pfam" id="PF19053"/>
    </source>
</evidence>
<evidence type="ECO:0000313" key="2">
    <source>
        <dbReference type="EMBL" id="SDC87317.1"/>
    </source>
</evidence>
<protein>
    <recommendedName>
        <fullName evidence="1">EccD-like transmembrane domain-containing protein</fullName>
    </recommendedName>
</protein>
<proteinExistence type="predicted"/>
<reference evidence="2 3" key="1">
    <citation type="submission" date="2016-10" db="EMBL/GenBank/DDBJ databases">
        <authorList>
            <person name="de Groot N.N."/>
        </authorList>
    </citation>
    <scope>NUCLEOTIDE SEQUENCE [LARGE SCALE GENOMIC DNA]</scope>
    <source>
        <strain evidence="2 3">CGMCC 4.6858</strain>
    </source>
</reference>
<feature type="domain" description="EccD-like transmembrane" evidence="1">
    <location>
        <begin position="87"/>
        <end position="445"/>
    </location>
</feature>
<accession>A0A1G6Q6Q1</accession>
<evidence type="ECO:0000313" key="3">
    <source>
        <dbReference type="Proteomes" id="UP000199034"/>
    </source>
</evidence>
<dbReference type="Pfam" id="PF19053">
    <property type="entry name" value="EccD"/>
    <property type="match status" value="1"/>
</dbReference>
<dbReference type="STRING" id="1045774.SAMN05421872_104264"/>
<gene>
    <name evidence="2" type="ORF">SAMN05421872_104264</name>
</gene>
<dbReference type="EMBL" id="FMZM01000004">
    <property type="protein sequence ID" value="SDC87317.1"/>
    <property type="molecule type" value="Genomic_DNA"/>
</dbReference>
<name>A0A1G6Q6Q1_9ACTN</name>
<dbReference type="RefSeq" id="WP_090854219.1">
    <property type="nucleotide sequence ID" value="NZ_FMZM01000004.1"/>
</dbReference>
<dbReference type="AlphaFoldDB" id="A0A1G6Q6Q1"/>
<organism evidence="2 3">
    <name type="scientific">Nocardioides lianchengensis</name>
    <dbReference type="NCBI Taxonomy" id="1045774"/>
    <lineage>
        <taxon>Bacteria</taxon>
        <taxon>Bacillati</taxon>
        <taxon>Actinomycetota</taxon>
        <taxon>Actinomycetes</taxon>
        <taxon>Propionibacteriales</taxon>
        <taxon>Nocardioidaceae</taxon>
        <taxon>Nocardioides</taxon>
    </lineage>
</organism>
<dbReference type="Proteomes" id="UP000199034">
    <property type="component" value="Unassembled WGS sequence"/>
</dbReference>
<dbReference type="InterPro" id="IPR044049">
    <property type="entry name" value="EccD_transm"/>
</dbReference>
<sequence>MAGSRRLAENLPVSVHGPAGVLDLMVPPGATAADVAAEYAALAGTPRPSLRDRLGRPFPVEGTLADAGVRPGDLLVATPPDAPPGTVGAVPLVQSGAPRPSGRAGVWWCAVAAAVAVLAGWCAARSDDELLQEITLGLLGLGVLITLLPGGRFAPQRLAVGPVLGASAAFVLAWHPDAERLPVAVGVAALTAAVVAAVARALDRSADEVLRTWMLVGSGVFVLTGLCTLADLPPRVPWALLLVAAVLMSRFVPALAVDVPDHYLLDLERLAVTAWSARERPTGRRGRTVVPAGAVADIARRGTRLVVASAAAVLALVAVSAPMLLATATLPIDRIGARVLVGLVGAALLLAARSYRHVPARVLLRAAGLVAWVALAVELLPGLGEGQLTALAMVSVGLAAVVVVVAVATGRGWRSAWWSRRAEVAEGLAGSGAIAAVFVAVGLFRGLWELTS</sequence>